<dbReference type="AlphaFoldDB" id="A0A7W8MBB8"/>
<comment type="caution">
    <text evidence="3">The sequence shown here is derived from an EMBL/GenBank/DDBJ whole genome shotgun (WGS) entry which is preliminary data.</text>
</comment>
<dbReference type="EMBL" id="JACHGA010000002">
    <property type="protein sequence ID" value="MBB5274828.1"/>
    <property type="molecule type" value="Genomic_DNA"/>
</dbReference>
<protein>
    <recommendedName>
        <fullName evidence="2">DUF5680 domain-containing protein</fullName>
    </recommendedName>
</protein>
<dbReference type="Pfam" id="PF18931">
    <property type="entry name" value="DUF5680"/>
    <property type="match status" value="1"/>
</dbReference>
<proteinExistence type="predicted"/>
<accession>A0A7W8MBB8</accession>
<gene>
    <name evidence="3" type="ORF">HNR26_000872</name>
</gene>
<dbReference type="InterPro" id="IPR043735">
    <property type="entry name" value="DUF5680"/>
</dbReference>
<evidence type="ECO:0000259" key="2">
    <source>
        <dbReference type="Pfam" id="PF18931"/>
    </source>
</evidence>
<feature type="domain" description="DUF5680" evidence="2">
    <location>
        <begin position="69"/>
        <end position="122"/>
    </location>
</feature>
<feature type="region of interest" description="Disordered" evidence="1">
    <location>
        <begin position="170"/>
        <end position="189"/>
    </location>
</feature>
<name>A0A7W8MBB8_9HYPH</name>
<keyword evidence="4" id="KW-1185">Reference proteome</keyword>
<reference evidence="3 4" key="1">
    <citation type="submission" date="2020-08" db="EMBL/GenBank/DDBJ databases">
        <title>Genomic Encyclopedia of Type Strains, Phase IV (KMG-IV): sequencing the most valuable type-strain genomes for metagenomic binning, comparative biology and taxonomic classification.</title>
        <authorList>
            <person name="Goeker M."/>
        </authorList>
    </citation>
    <scope>NUCLEOTIDE SEQUENCE [LARGE SCALE GENOMIC DNA]</scope>
    <source>
        <strain evidence="3 4">DSM 26376</strain>
    </source>
</reference>
<evidence type="ECO:0000313" key="4">
    <source>
        <dbReference type="Proteomes" id="UP000550895"/>
    </source>
</evidence>
<evidence type="ECO:0000313" key="3">
    <source>
        <dbReference type="EMBL" id="MBB5274828.1"/>
    </source>
</evidence>
<organism evidence="3 4">
    <name type="scientific">Rhizobium rosettiformans</name>
    <dbReference type="NCBI Taxonomy" id="1368430"/>
    <lineage>
        <taxon>Bacteria</taxon>
        <taxon>Pseudomonadati</taxon>
        <taxon>Pseudomonadota</taxon>
        <taxon>Alphaproteobacteria</taxon>
        <taxon>Hyphomicrobiales</taxon>
        <taxon>Rhizobiaceae</taxon>
        <taxon>Rhizobium/Agrobacterium group</taxon>
        <taxon>Rhizobium</taxon>
    </lineage>
</organism>
<dbReference type="Proteomes" id="UP000550895">
    <property type="component" value="Unassembled WGS sequence"/>
</dbReference>
<evidence type="ECO:0000256" key="1">
    <source>
        <dbReference type="SAM" id="MobiDB-lite"/>
    </source>
</evidence>
<sequence>MDIKGCIDCTKPLRSLYVPAREGSVMALERFIVEAKAVSYVSGQPSTAAPTRTGAHDISYQRGAFSYLDSYFGGTDFLGQEVVWKDGAPIWAMNYYGRILDPERFDGERAGTVIKQALSALTRRSVSSAASAISIPSANMSISRLATAAVSTVSNASLSTVASSTSSTIRAASSSRDGPCYSRQSRENA</sequence>